<feature type="compositionally biased region" description="Polar residues" evidence="2">
    <location>
        <begin position="419"/>
        <end position="432"/>
    </location>
</feature>
<dbReference type="GO" id="GO:0035658">
    <property type="term" value="C:Mon1-Ccz1 complex"/>
    <property type="evidence" value="ECO:0007669"/>
    <property type="project" value="InterPro"/>
</dbReference>
<gene>
    <name evidence="4" type="ORF">GJ744_002961</name>
</gene>
<accession>A0A8H7E2C3</accession>
<feature type="compositionally biased region" description="Polar residues" evidence="2">
    <location>
        <begin position="346"/>
        <end position="367"/>
    </location>
</feature>
<feature type="region of interest" description="Disordered" evidence="2">
    <location>
        <begin position="50"/>
        <end position="70"/>
    </location>
</feature>
<dbReference type="PANTHER" id="PTHR13056">
    <property type="entry name" value="VACUOLAR FUSION PROTEIN CCZ1 HOMOLOG-RELATED"/>
    <property type="match status" value="1"/>
</dbReference>
<dbReference type="InterPro" id="IPR013176">
    <property type="entry name" value="Ccz1"/>
</dbReference>
<dbReference type="AlphaFoldDB" id="A0A8H7E2C3"/>
<comment type="caution">
    <text evidence="4">The sequence shown here is derived from an EMBL/GenBank/DDBJ whole genome shotgun (WGS) entry which is preliminary data.</text>
</comment>
<evidence type="ECO:0000313" key="5">
    <source>
        <dbReference type="Proteomes" id="UP000606974"/>
    </source>
</evidence>
<feature type="compositionally biased region" description="Basic and acidic residues" evidence="2">
    <location>
        <begin position="404"/>
        <end position="418"/>
    </location>
</feature>
<sequence>MSMSSTLEPSLRVVPAHLSFLAIYNPSLGKTDDSLQEQIVFYSSTVTRARRNRKHETEAQHEAEKEEENEQLRQVGLAQGMVDFAKNFSERESIDTIETERSRLVLHEVEKGWWILASVTLSRLPFARGPGQERASDRGAYEYSSREVSPPQLLLQHLLRAHSIFLLHHAATLDHLWSRLPRTLFCTLLDRFWTRFIWNWDVLLHGNPTVDMYNGMKLAGGGELGVGVGEEEWGSGEREVLEDFIARTEGLVDLIVSRFGNAPIGASTATAGNGSSEPLGKQQAPWLASDLDPQPNDGVLFSGIGAISRRSLATVSHWMADIYKYGEDAYGVGENPTARPRRKQQKLSSRMAQRTNSSEGDTAANRSIKTHSRGRLPLSSRSTSRRDASIPGIPPPLVKAVEQSLEKATAKASSREPSRSPSKNQRGSSTPEQEPPLFGTDTMMKYLSLGYGSSWTLNPKGLSKGEQRTDTQHVSQEDTPGKSMEEGHDPEKSKNPEPPQLHMVEPTPDVSDNEGNHFVQRLEQSIGKFIIGLSGDLENQDLIDDDTDGAPRIVLRTLNAEMHTPSSDMNRQDSMPSTPNELTPAGASLDDPPKEPPCSTKQLQVAVYVHQPFIFTFLFELHTPSLTYPSFYRSIHHQLGPLQKPLLRSTDPTNVAARIASAMGEGTTTTPPISPPKSSATLPPPIYHLVYDPEKLTIHGGLPNIPPPRTPIGEGSLATQTVSGSWYTLGIPTSSSAPSSLRGPHPSGSQQALHHSPWSRMEALNIHTQILNTYIATRRLPAELERIVKTGRGWWVLWMRVQGSVNKDADDAENKGLAKEAVLVRRAREDAGGSSSGGALFGGGGRQVSGWLSRRDASGSSAGAGAGASAAAGGGGGSGTTIGVAGVAEGVGVDARRWVEGLLSLNR</sequence>
<protein>
    <recommendedName>
        <fullName evidence="3">CCZ1/INTU/HSP4 first Longin domain-containing protein</fullName>
    </recommendedName>
</protein>
<dbReference type="EMBL" id="JAACFV010000155">
    <property type="protein sequence ID" value="KAF7503936.1"/>
    <property type="molecule type" value="Genomic_DNA"/>
</dbReference>
<evidence type="ECO:0000256" key="2">
    <source>
        <dbReference type="SAM" id="MobiDB-lite"/>
    </source>
</evidence>
<feature type="region of interest" description="Disordered" evidence="2">
    <location>
        <begin position="458"/>
        <end position="510"/>
    </location>
</feature>
<feature type="region of interest" description="Disordered" evidence="2">
    <location>
        <begin position="735"/>
        <end position="755"/>
    </location>
</feature>
<dbReference type="PANTHER" id="PTHR13056:SF0">
    <property type="entry name" value="VACUOLAR FUSION PROTEIN CCZ1 HOMOLOG-RELATED"/>
    <property type="match status" value="1"/>
</dbReference>
<evidence type="ECO:0000256" key="1">
    <source>
        <dbReference type="ARBA" id="ARBA00005352"/>
    </source>
</evidence>
<comment type="similarity">
    <text evidence="1">Belongs to the CCZ1 family.</text>
</comment>
<name>A0A8H7E2C3_9EURO</name>
<organism evidence="4 5">
    <name type="scientific">Endocarpon pusillum</name>
    <dbReference type="NCBI Taxonomy" id="364733"/>
    <lineage>
        <taxon>Eukaryota</taxon>
        <taxon>Fungi</taxon>
        <taxon>Dikarya</taxon>
        <taxon>Ascomycota</taxon>
        <taxon>Pezizomycotina</taxon>
        <taxon>Eurotiomycetes</taxon>
        <taxon>Chaetothyriomycetidae</taxon>
        <taxon>Verrucariales</taxon>
        <taxon>Verrucariaceae</taxon>
        <taxon>Endocarpon</taxon>
    </lineage>
</organism>
<dbReference type="InterPro" id="IPR043987">
    <property type="entry name" value="CCZ1/INTU/HSP4_longin_1"/>
</dbReference>
<feature type="region of interest" description="Disordered" evidence="2">
    <location>
        <begin position="561"/>
        <end position="598"/>
    </location>
</feature>
<feature type="compositionally biased region" description="Basic and acidic residues" evidence="2">
    <location>
        <begin position="55"/>
        <end position="64"/>
    </location>
</feature>
<dbReference type="Pfam" id="PF19031">
    <property type="entry name" value="Intu_longin_1"/>
    <property type="match status" value="1"/>
</dbReference>
<keyword evidence="5" id="KW-1185">Reference proteome</keyword>
<feature type="compositionally biased region" description="Polar residues" evidence="2">
    <location>
        <begin position="564"/>
        <end position="581"/>
    </location>
</feature>
<evidence type="ECO:0000313" key="4">
    <source>
        <dbReference type="EMBL" id="KAF7503936.1"/>
    </source>
</evidence>
<dbReference type="GO" id="GO:0016192">
    <property type="term" value="P:vesicle-mediated transport"/>
    <property type="evidence" value="ECO:0007669"/>
    <property type="project" value="InterPro"/>
</dbReference>
<feature type="region of interest" description="Disordered" evidence="2">
    <location>
        <begin position="268"/>
        <end position="291"/>
    </location>
</feature>
<feature type="compositionally biased region" description="Basic and acidic residues" evidence="2">
    <location>
        <begin position="463"/>
        <end position="495"/>
    </location>
</feature>
<reference evidence="4" key="1">
    <citation type="submission" date="2020-02" db="EMBL/GenBank/DDBJ databases">
        <authorList>
            <person name="Palmer J.M."/>
        </authorList>
    </citation>
    <scope>NUCLEOTIDE SEQUENCE</scope>
    <source>
        <strain evidence="4">EPUS1.4</strain>
        <tissue evidence="4">Thallus</tissue>
    </source>
</reference>
<evidence type="ECO:0000259" key="3">
    <source>
        <dbReference type="Pfam" id="PF19031"/>
    </source>
</evidence>
<proteinExistence type="inferred from homology"/>
<dbReference type="OrthoDB" id="240546at2759"/>
<feature type="region of interest" description="Disordered" evidence="2">
    <location>
        <begin position="329"/>
        <end position="439"/>
    </location>
</feature>
<feature type="domain" description="CCZ1/INTU/HSP4 first Longin" evidence="3">
    <location>
        <begin position="19"/>
        <end position="121"/>
    </location>
</feature>
<dbReference type="Proteomes" id="UP000606974">
    <property type="component" value="Unassembled WGS sequence"/>
</dbReference>